<evidence type="ECO:0008006" key="4">
    <source>
        <dbReference type="Google" id="ProtNLM"/>
    </source>
</evidence>
<reference evidence="2" key="1">
    <citation type="submission" date="2023-03" db="EMBL/GenBank/DDBJ databases">
        <title>Massive genome expansion in bonnet fungi (Mycena s.s.) driven by repeated elements and novel gene families across ecological guilds.</title>
        <authorList>
            <consortium name="Lawrence Berkeley National Laboratory"/>
            <person name="Harder C.B."/>
            <person name="Miyauchi S."/>
            <person name="Viragh M."/>
            <person name="Kuo A."/>
            <person name="Thoen E."/>
            <person name="Andreopoulos B."/>
            <person name="Lu D."/>
            <person name="Skrede I."/>
            <person name="Drula E."/>
            <person name="Henrissat B."/>
            <person name="Morin E."/>
            <person name="Kohler A."/>
            <person name="Barry K."/>
            <person name="LaButti K."/>
            <person name="Morin E."/>
            <person name="Salamov A."/>
            <person name="Lipzen A."/>
            <person name="Mereny Z."/>
            <person name="Hegedus B."/>
            <person name="Baldrian P."/>
            <person name="Stursova M."/>
            <person name="Weitz H."/>
            <person name="Taylor A."/>
            <person name="Grigoriev I.V."/>
            <person name="Nagy L.G."/>
            <person name="Martin F."/>
            <person name="Kauserud H."/>
        </authorList>
    </citation>
    <scope>NUCLEOTIDE SEQUENCE</scope>
    <source>
        <strain evidence="2">CBHHK182m</strain>
    </source>
</reference>
<dbReference type="Gene3D" id="3.80.10.10">
    <property type="entry name" value="Ribonuclease Inhibitor"/>
    <property type="match status" value="1"/>
</dbReference>
<name>A0AAD7ITL2_9AGAR</name>
<dbReference type="Proteomes" id="UP001215598">
    <property type="component" value="Unassembled WGS sequence"/>
</dbReference>
<organism evidence="2 3">
    <name type="scientific">Mycena metata</name>
    <dbReference type="NCBI Taxonomy" id="1033252"/>
    <lineage>
        <taxon>Eukaryota</taxon>
        <taxon>Fungi</taxon>
        <taxon>Dikarya</taxon>
        <taxon>Basidiomycota</taxon>
        <taxon>Agaricomycotina</taxon>
        <taxon>Agaricomycetes</taxon>
        <taxon>Agaricomycetidae</taxon>
        <taxon>Agaricales</taxon>
        <taxon>Marasmiineae</taxon>
        <taxon>Mycenaceae</taxon>
        <taxon>Mycena</taxon>
    </lineage>
</organism>
<accession>A0AAD7ITL2</accession>
<dbReference type="InterPro" id="IPR032675">
    <property type="entry name" value="LRR_dom_sf"/>
</dbReference>
<comment type="caution">
    <text evidence="2">The sequence shown here is derived from an EMBL/GenBank/DDBJ whole genome shotgun (WGS) entry which is preliminary data.</text>
</comment>
<feature type="region of interest" description="Disordered" evidence="1">
    <location>
        <begin position="1"/>
        <end position="21"/>
    </location>
</feature>
<dbReference type="SUPFAM" id="SSF52047">
    <property type="entry name" value="RNI-like"/>
    <property type="match status" value="1"/>
</dbReference>
<keyword evidence="3" id="KW-1185">Reference proteome</keyword>
<sequence length="492" mass="55942">MDVYMSGMQPDDQSIGPLSDSEGSVLKQTAPIYTLAWELLAEIMLLTLTPRIDSNIGNRRWMRRYPSPATAKDVLVLCRVCSHWRTVALNTPRLWATITLPIMNPKNIQEVASLLTNMFLERSAPFPVSIQFYPIFSANETITVPPMVTSACNRWKTFVVGCDMDEFDVASLARIPLNGLNNLERLQLQWSMPVTWNGSELDVFSSAPRLRDVTIRVPLATSNTLSIPWAQLRHLSLTYMSPQVCLDALASCQNLVSGRFITEQWPELHFPGDSDVARPALLAYLTELEIHTYIWTTGEHLGPFLRRFSLPALKKLTLSLSLEVSPDDEHFISRLTPTLTSLLHSSPNLQYLQLRGCIDAEDMPDVLQRTRNLTELVFRDSQVNDDFFAALTYSRSTPLVPKLETMTLIDIGIAFDETSFGGMISSRWWSYEEPFAMVAPPGVARLRRLKFRNDIPYPEDTKDFSLDFRRTMQQYSSQGFEFVQTNHEFDSP</sequence>
<proteinExistence type="predicted"/>
<dbReference type="EMBL" id="JARKIB010000066">
    <property type="protein sequence ID" value="KAJ7750189.1"/>
    <property type="molecule type" value="Genomic_DNA"/>
</dbReference>
<dbReference type="AlphaFoldDB" id="A0AAD7ITL2"/>
<evidence type="ECO:0000256" key="1">
    <source>
        <dbReference type="SAM" id="MobiDB-lite"/>
    </source>
</evidence>
<evidence type="ECO:0000313" key="2">
    <source>
        <dbReference type="EMBL" id="KAJ7750189.1"/>
    </source>
</evidence>
<gene>
    <name evidence="2" type="ORF">B0H16DRAFT_1549775</name>
</gene>
<evidence type="ECO:0000313" key="3">
    <source>
        <dbReference type="Proteomes" id="UP001215598"/>
    </source>
</evidence>
<protein>
    <recommendedName>
        <fullName evidence="4">F-box domain-containing protein</fullName>
    </recommendedName>
</protein>